<sequence>MRFRDLRALPARWLARRARRRSMKFLLKRADDRLLCDIGLSREDLRQLLECWRD</sequence>
<evidence type="ECO:0000313" key="1">
    <source>
        <dbReference type="EMBL" id="MFC2968845.1"/>
    </source>
</evidence>
<organism evidence="1 2">
    <name type="scientific">Acidimangrovimonas pyrenivorans</name>
    <dbReference type="NCBI Taxonomy" id="2030798"/>
    <lineage>
        <taxon>Bacteria</taxon>
        <taxon>Pseudomonadati</taxon>
        <taxon>Pseudomonadota</taxon>
        <taxon>Alphaproteobacteria</taxon>
        <taxon>Rhodobacterales</taxon>
        <taxon>Paracoccaceae</taxon>
        <taxon>Acidimangrovimonas</taxon>
    </lineage>
</organism>
<reference evidence="2" key="1">
    <citation type="journal article" date="2019" name="Int. J. Syst. Evol. Microbiol.">
        <title>The Global Catalogue of Microorganisms (GCM) 10K type strain sequencing project: providing services to taxonomists for standard genome sequencing and annotation.</title>
        <authorList>
            <consortium name="The Broad Institute Genomics Platform"/>
            <consortium name="The Broad Institute Genome Sequencing Center for Infectious Disease"/>
            <person name="Wu L."/>
            <person name="Ma J."/>
        </authorList>
    </citation>
    <scope>NUCLEOTIDE SEQUENCE [LARGE SCALE GENOMIC DNA]</scope>
    <source>
        <strain evidence="2">KCTC 62192</strain>
    </source>
</reference>
<proteinExistence type="predicted"/>
<dbReference type="Proteomes" id="UP001595443">
    <property type="component" value="Unassembled WGS sequence"/>
</dbReference>
<keyword evidence="2" id="KW-1185">Reference proteome</keyword>
<gene>
    <name evidence="1" type="ORF">ACFOES_12130</name>
</gene>
<accession>A0ABV7AJ15</accession>
<comment type="caution">
    <text evidence="1">The sequence shown here is derived from an EMBL/GenBank/DDBJ whole genome shotgun (WGS) entry which is preliminary data.</text>
</comment>
<name>A0ABV7AJ15_9RHOB</name>
<evidence type="ECO:0008006" key="3">
    <source>
        <dbReference type="Google" id="ProtNLM"/>
    </source>
</evidence>
<protein>
    <recommendedName>
        <fullName evidence="3">DUF1127 domain-containing protein</fullName>
    </recommendedName>
</protein>
<evidence type="ECO:0000313" key="2">
    <source>
        <dbReference type="Proteomes" id="UP001595443"/>
    </source>
</evidence>
<dbReference type="EMBL" id="JBHRSK010000007">
    <property type="protein sequence ID" value="MFC2968845.1"/>
    <property type="molecule type" value="Genomic_DNA"/>
</dbReference>
<dbReference type="RefSeq" id="WP_377833538.1">
    <property type="nucleotide sequence ID" value="NZ_JBHRSK010000007.1"/>
</dbReference>